<feature type="transmembrane region" description="Helical" evidence="6">
    <location>
        <begin position="96"/>
        <end position="117"/>
    </location>
</feature>
<sequence length="328" mass="37621">MVVIPGFQGVPLFDVMFFFIKGLMKGVLNQRAAAASFHFVLAIFPLMLFFFTLLPYLDTDYYAKQLFVFLKDSLPASIYPTIEHTLADILHRKHNGLMSIGFLSSIYVASNGINAILVSFNQTHHAIEKRKWLKRRLISIVMVFIIAVAVIVSFTLVGGFRTFMRYLETEGILDTATKMFFLKTAKWILLISVVYFSFAALYYFTPANRKSYNFFSAGASLATVLFILTTQGFNYYVIHFSRYNALYGSIGALIVFLLWTYINAFILLIGFELNASISEASSERKVYEGANAEERPLKINRTARTNSLARRWKRWKTRYMQRKSKDIG</sequence>
<evidence type="ECO:0000313" key="7">
    <source>
        <dbReference type="EMBL" id="HIW86774.1"/>
    </source>
</evidence>
<comment type="subcellular location">
    <subcellularLocation>
        <location evidence="1">Cell membrane</location>
        <topology evidence="1">Multi-pass membrane protein</topology>
    </subcellularLocation>
</comment>
<dbReference type="Proteomes" id="UP000824267">
    <property type="component" value="Unassembled WGS sequence"/>
</dbReference>
<dbReference type="PANTHER" id="PTHR30213:SF0">
    <property type="entry name" value="UPF0761 MEMBRANE PROTEIN YIHY"/>
    <property type="match status" value="1"/>
</dbReference>
<evidence type="ECO:0000313" key="8">
    <source>
        <dbReference type="Proteomes" id="UP000824267"/>
    </source>
</evidence>
<feature type="transmembrane region" description="Helical" evidence="6">
    <location>
        <begin position="36"/>
        <end position="57"/>
    </location>
</feature>
<dbReference type="PANTHER" id="PTHR30213">
    <property type="entry name" value="INNER MEMBRANE PROTEIN YHJD"/>
    <property type="match status" value="1"/>
</dbReference>
<proteinExistence type="predicted"/>
<dbReference type="InterPro" id="IPR017039">
    <property type="entry name" value="Virul_fac_BrkB"/>
</dbReference>
<protein>
    <submittedName>
        <fullName evidence="7">YihY/virulence factor BrkB family protein</fullName>
    </submittedName>
</protein>
<evidence type="ECO:0000256" key="2">
    <source>
        <dbReference type="ARBA" id="ARBA00022475"/>
    </source>
</evidence>
<feature type="transmembrane region" description="Helical" evidence="6">
    <location>
        <begin position="212"/>
        <end position="233"/>
    </location>
</feature>
<dbReference type="Pfam" id="PF03631">
    <property type="entry name" value="Virul_fac_BrkB"/>
    <property type="match status" value="1"/>
</dbReference>
<dbReference type="AlphaFoldDB" id="A0A9D1UGA8"/>
<feature type="transmembrane region" description="Helical" evidence="6">
    <location>
        <begin position="245"/>
        <end position="271"/>
    </location>
</feature>
<dbReference type="PIRSF" id="PIRSF035875">
    <property type="entry name" value="RNase_BN"/>
    <property type="match status" value="1"/>
</dbReference>
<keyword evidence="3 6" id="KW-0812">Transmembrane</keyword>
<evidence type="ECO:0000256" key="3">
    <source>
        <dbReference type="ARBA" id="ARBA00022692"/>
    </source>
</evidence>
<accession>A0A9D1UGA8</accession>
<keyword evidence="5 6" id="KW-0472">Membrane</keyword>
<evidence type="ECO:0000256" key="4">
    <source>
        <dbReference type="ARBA" id="ARBA00022989"/>
    </source>
</evidence>
<evidence type="ECO:0000256" key="1">
    <source>
        <dbReference type="ARBA" id="ARBA00004651"/>
    </source>
</evidence>
<reference evidence="7" key="1">
    <citation type="journal article" date="2021" name="PeerJ">
        <title>Extensive microbial diversity within the chicken gut microbiome revealed by metagenomics and culture.</title>
        <authorList>
            <person name="Gilroy R."/>
            <person name="Ravi A."/>
            <person name="Getino M."/>
            <person name="Pursley I."/>
            <person name="Horton D.L."/>
            <person name="Alikhan N.F."/>
            <person name="Baker D."/>
            <person name="Gharbi K."/>
            <person name="Hall N."/>
            <person name="Watson M."/>
            <person name="Adriaenssens E.M."/>
            <person name="Foster-Nyarko E."/>
            <person name="Jarju S."/>
            <person name="Secka A."/>
            <person name="Antonio M."/>
            <person name="Oren A."/>
            <person name="Chaudhuri R.R."/>
            <person name="La Ragione R."/>
            <person name="Hildebrand F."/>
            <person name="Pallen M.J."/>
        </authorList>
    </citation>
    <scope>NUCLEOTIDE SEQUENCE</scope>
    <source>
        <strain evidence="7">Gambia16-930</strain>
    </source>
</reference>
<feature type="transmembrane region" description="Helical" evidence="6">
    <location>
        <begin position="137"/>
        <end position="160"/>
    </location>
</feature>
<dbReference type="NCBIfam" id="TIGR00765">
    <property type="entry name" value="yihY_not_rbn"/>
    <property type="match status" value="1"/>
</dbReference>
<evidence type="ECO:0000256" key="6">
    <source>
        <dbReference type="SAM" id="Phobius"/>
    </source>
</evidence>
<keyword evidence="2" id="KW-1003">Cell membrane</keyword>
<keyword evidence="4 6" id="KW-1133">Transmembrane helix</keyword>
<organism evidence="7 8">
    <name type="scientific">Candidatus Onthomorpha intestinigallinarum</name>
    <dbReference type="NCBI Taxonomy" id="2840880"/>
    <lineage>
        <taxon>Bacteria</taxon>
        <taxon>Pseudomonadati</taxon>
        <taxon>Bacteroidota</taxon>
        <taxon>Bacteroidia</taxon>
        <taxon>Bacteroidales</taxon>
        <taxon>Candidatus Onthomorpha</taxon>
    </lineage>
</organism>
<dbReference type="EMBL" id="DXGG01000024">
    <property type="protein sequence ID" value="HIW86774.1"/>
    <property type="molecule type" value="Genomic_DNA"/>
</dbReference>
<name>A0A9D1UGA8_9BACT</name>
<comment type="caution">
    <text evidence="7">The sequence shown here is derived from an EMBL/GenBank/DDBJ whole genome shotgun (WGS) entry which is preliminary data.</text>
</comment>
<feature type="transmembrane region" description="Helical" evidence="6">
    <location>
        <begin position="6"/>
        <end position="24"/>
    </location>
</feature>
<evidence type="ECO:0000256" key="5">
    <source>
        <dbReference type="ARBA" id="ARBA00023136"/>
    </source>
</evidence>
<feature type="transmembrane region" description="Helical" evidence="6">
    <location>
        <begin position="187"/>
        <end position="205"/>
    </location>
</feature>
<dbReference type="GO" id="GO:0005886">
    <property type="term" value="C:plasma membrane"/>
    <property type="evidence" value="ECO:0007669"/>
    <property type="project" value="UniProtKB-SubCell"/>
</dbReference>
<gene>
    <name evidence="7" type="ORF">IAC47_00645</name>
</gene>
<reference evidence="7" key="2">
    <citation type="submission" date="2021-04" db="EMBL/GenBank/DDBJ databases">
        <authorList>
            <person name="Gilroy R."/>
        </authorList>
    </citation>
    <scope>NUCLEOTIDE SEQUENCE</scope>
    <source>
        <strain evidence="7">Gambia16-930</strain>
    </source>
</reference>